<reference evidence="2 3" key="1">
    <citation type="submission" date="2018-05" db="EMBL/GenBank/DDBJ databases">
        <title>Brachybacterium sp. M1HQ-2T, whole genome shotgun sequence.</title>
        <authorList>
            <person name="Tuo L."/>
        </authorList>
    </citation>
    <scope>NUCLEOTIDE SEQUENCE [LARGE SCALE GENOMIC DNA]</scope>
    <source>
        <strain evidence="2 3">M1HQ-2</strain>
    </source>
</reference>
<gene>
    <name evidence="2" type="ORF">DEO23_05735</name>
</gene>
<dbReference type="PIRSF" id="PIRSF028743">
    <property type="entry name" value="GvpO_protein"/>
    <property type="match status" value="1"/>
</dbReference>
<dbReference type="AlphaFoldDB" id="A0A2U2RKV7"/>
<accession>A0A2U2RKV7</accession>
<feature type="compositionally biased region" description="Acidic residues" evidence="1">
    <location>
        <begin position="1"/>
        <end position="20"/>
    </location>
</feature>
<comment type="caution">
    <text evidence="2">The sequence shown here is derived from an EMBL/GenBank/DDBJ whole genome shotgun (WGS) entry which is preliminary data.</text>
</comment>
<sequence length="131" mass="14805">MNDQNTDEAQQDADESVDTENTEHSGGHDADTHEEGPDDGRKRKKVARVSAADAVKTAVSQFGELTNRTPESVIGVRWDEDHWSVRIEVVESRRIPDTADLLAEYEVELDRLGHITSYDRKDRYVRGRPGE</sequence>
<evidence type="ECO:0000313" key="2">
    <source>
        <dbReference type="EMBL" id="PWH06471.1"/>
    </source>
</evidence>
<dbReference type="GO" id="GO:0031412">
    <property type="term" value="P:gas vesicle organization"/>
    <property type="evidence" value="ECO:0007669"/>
    <property type="project" value="InterPro"/>
</dbReference>
<dbReference type="OrthoDB" id="163447at2"/>
<keyword evidence="3" id="KW-1185">Reference proteome</keyword>
<evidence type="ECO:0000256" key="1">
    <source>
        <dbReference type="SAM" id="MobiDB-lite"/>
    </source>
</evidence>
<dbReference type="EMBL" id="QFKX01000002">
    <property type="protein sequence ID" value="PWH06471.1"/>
    <property type="molecule type" value="Genomic_DNA"/>
</dbReference>
<feature type="compositionally biased region" description="Basic and acidic residues" evidence="1">
    <location>
        <begin position="21"/>
        <end position="41"/>
    </location>
</feature>
<dbReference type="Pfam" id="PF05800">
    <property type="entry name" value="GvpO"/>
    <property type="match status" value="1"/>
</dbReference>
<name>A0A2U2RKV7_9MICO</name>
<dbReference type="Proteomes" id="UP000245590">
    <property type="component" value="Unassembled WGS sequence"/>
</dbReference>
<feature type="region of interest" description="Disordered" evidence="1">
    <location>
        <begin position="1"/>
        <end position="50"/>
    </location>
</feature>
<protein>
    <submittedName>
        <fullName evidence="2">Gas vesicle protein</fullName>
    </submittedName>
</protein>
<organism evidence="2 3">
    <name type="scientific">Brachybacterium endophyticum</name>
    <dbReference type="NCBI Taxonomy" id="2182385"/>
    <lineage>
        <taxon>Bacteria</taxon>
        <taxon>Bacillati</taxon>
        <taxon>Actinomycetota</taxon>
        <taxon>Actinomycetes</taxon>
        <taxon>Micrococcales</taxon>
        <taxon>Dermabacteraceae</taxon>
        <taxon>Brachybacterium</taxon>
    </lineage>
</organism>
<dbReference type="RefSeq" id="WP_109275064.1">
    <property type="nucleotide sequence ID" value="NZ_QFKX01000002.1"/>
</dbReference>
<proteinExistence type="predicted"/>
<evidence type="ECO:0000313" key="3">
    <source>
        <dbReference type="Proteomes" id="UP000245590"/>
    </source>
</evidence>
<dbReference type="InterPro" id="IPR008634">
    <property type="entry name" value="Gas-vesicle_GvpO"/>
</dbReference>